<proteinExistence type="inferred from homology"/>
<dbReference type="Gene3D" id="2.30.30.110">
    <property type="match status" value="1"/>
</dbReference>
<sequence>MTHSRLLSRIAQLFRPVAASTRPSDVEGDEPGRFGDTATVEIVPPGPGGLRISYVPDVDGEPDAGEIIWTWVPYDERDGRGKDRPVLVIAREDHDWVYAVRLTSKSHDGDRDYLALGSGSWDARGRPSWVDIEQIYRVHRTGVRREASVLEPDRFARVAAALGSRYGWSAEGTTA</sequence>
<dbReference type="EMBL" id="JACSPM010000003">
    <property type="protein sequence ID" value="MBD8024102.1"/>
    <property type="molecule type" value="Genomic_DNA"/>
</dbReference>
<dbReference type="InterPro" id="IPR011067">
    <property type="entry name" value="Plasmid_toxin/cell-grow_inhib"/>
</dbReference>
<keyword evidence="4" id="KW-1185">Reference proteome</keyword>
<gene>
    <name evidence="3" type="ORF">H9622_10915</name>
</gene>
<dbReference type="SUPFAM" id="SSF50118">
    <property type="entry name" value="Cell growth inhibitor/plasmid maintenance toxic component"/>
    <property type="match status" value="1"/>
</dbReference>
<organism evidence="3 4">
    <name type="scientific">Microbacterium gallinarum</name>
    <dbReference type="NCBI Taxonomy" id="2762209"/>
    <lineage>
        <taxon>Bacteria</taxon>
        <taxon>Bacillati</taxon>
        <taxon>Actinomycetota</taxon>
        <taxon>Actinomycetes</taxon>
        <taxon>Micrococcales</taxon>
        <taxon>Microbacteriaceae</taxon>
        <taxon>Microbacterium</taxon>
    </lineage>
</organism>
<evidence type="ECO:0000256" key="1">
    <source>
        <dbReference type="ARBA" id="ARBA00007521"/>
    </source>
</evidence>
<dbReference type="Proteomes" id="UP000602532">
    <property type="component" value="Unassembled WGS sequence"/>
</dbReference>
<keyword evidence="2" id="KW-1277">Toxin-antitoxin system</keyword>
<comment type="caution">
    <text evidence="3">The sequence shown here is derived from an EMBL/GenBank/DDBJ whole genome shotgun (WGS) entry which is preliminary data.</text>
</comment>
<comment type="similarity">
    <text evidence="1">Belongs to the PemK/MazF family.</text>
</comment>
<evidence type="ECO:0000313" key="4">
    <source>
        <dbReference type="Proteomes" id="UP000602532"/>
    </source>
</evidence>
<evidence type="ECO:0000313" key="3">
    <source>
        <dbReference type="EMBL" id="MBD8024102.1"/>
    </source>
</evidence>
<name>A0ABR8X4S0_9MICO</name>
<protein>
    <submittedName>
        <fullName evidence="3">Type II toxin-antitoxin system PemK/MazF family toxin</fullName>
    </submittedName>
</protein>
<reference evidence="3 4" key="1">
    <citation type="submission" date="2020-08" db="EMBL/GenBank/DDBJ databases">
        <title>A Genomic Blueprint of the Chicken Gut Microbiome.</title>
        <authorList>
            <person name="Gilroy R."/>
            <person name="Ravi A."/>
            <person name="Getino M."/>
            <person name="Pursley I."/>
            <person name="Horton D.L."/>
            <person name="Alikhan N.-F."/>
            <person name="Baker D."/>
            <person name="Gharbi K."/>
            <person name="Hall N."/>
            <person name="Watson M."/>
            <person name="Adriaenssens E.M."/>
            <person name="Foster-Nyarko E."/>
            <person name="Jarju S."/>
            <person name="Secka A."/>
            <person name="Antonio M."/>
            <person name="Oren A."/>
            <person name="Chaudhuri R."/>
            <person name="La Ragione R.M."/>
            <person name="Hildebrand F."/>
            <person name="Pallen M.J."/>
        </authorList>
    </citation>
    <scope>NUCLEOTIDE SEQUENCE [LARGE SCALE GENOMIC DNA]</scope>
    <source>
        <strain evidence="3 4">Sa1CUA4</strain>
    </source>
</reference>
<evidence type="ECO:0000256" key="2">
    <source>
        <dbReference type="ARBA" id="ARBA00022649"/>
    </source>
</evidence>
<dbReference type="InterPro" id="IPR003477">
    <property type="entry name" value="PemK-like"/>
</dbReference>
<dbReference type="Pfam" id="PF02452">
    <property type="entry name" value="PemK_toxin"/>
    <property type="match status" value="1"/>
</dbReference>
<accession>A0ABR8X4S0</accession>